<dbReference type="PROSITE" id="PS51702">
    <property type="entry name" value="HTH_MU"/>
    <property type="match status" value="1"/>
</dbReference>
<dbReference type="SUPFAM" id="SSF46955">
    <property type="entry name" value="Putative DNA-binding domain"/>
    <property type="match status" value="1"/>
</dbReference>
<dbReference type="InterPro" id="IPR001584">
    <property type="entry name" value="Integrase_cat-core"/>
</dbReference>
<dbReference type="SUPFAM" id="SSF46689">
    <property type="entry name" value="Homeodomain-like"/>
    <property type="match status" value="2"/>
</dbReference>
<sequence>MTRAPQQEWWTAAEIAAAGLPDMPGTKRRINAMAQRLGWDRAPQLVRRRAGRGGGREYHWTLFPARAQQKLLTKSSDAAPLPAASDKPSRDEAWAWFEGLPAKAKATAEERLKVIQSVEAMEQGGASRIVAVDDAAALSGKSQRTIFNWFAMIDGVRSDDRLPYLAPRHRAAVKGKRRATIDPTFLDYIKADYLRPEAPSLKSVYDRVVRIAKAEGLDVAPLHTVRRQLDRDLSPTMLTLARKGYEALKRMRPAQTRDKSAMQALEGINGDFHRFDVFVQFPATADGLRAEIARPQLCAFQDIYSGKLLAHRIDRTANSHCVQLTIGDLIERWGIPEHVLLDNGREFASKMITGGVKNRFRFKVKEDDPSGLLTSLGCEIHWALPFSGQSKPIERAFRDLCDRIAKHPAFAGAYTGNTPLAKPENYGERAVPLALFTQIVDEEIAAHNARPDRRSEVAYGRSFDDVFAESYATAPIRKATEAQRRLWLMGAEGIKVNANTGQINFMRNRYWADWMHGIMGQKVVVRFDRQALWDGLHIYSNANEYLGFAPCSEKSGFFDVDDARATARAKREYTKAAKGELDAYRQLTARDVADALPPVEVADEPVAAKVVRPLFDKARAPSPAPISADVQAAQAAMVADLDQARAARAAETAERDGRETFMRARALEEMIAAGDAVTKEQQRWLAGYQGTAEYRTWQGMVADFGLEVLAKE</sequence>
<accession>A0ABS8BSL7</accession>
<evidence type="ECO:0000259" key="2">
    <source>
        <dbReference type="PROSITE" id="PS51702"/>
    </source>
</evidence>
<dbReference type="InterPro" id="IPR009004">
    <property type="entry name" value="Transposase_Mu_C"/>
</dbReference>
<dbReference type="Pfam" id="PF02914">
    <property type="entry name" value="DDE_2"/>
    <property type="match status" value="1"/>
</dbReference>
<evidence type="ECO:0000259" key="1">
    <source>
        <dbReference type="PROSITE" id="PS50994"/>
    </source>
</evidence>
<dbReference type="Pfam" id="PF09039">
    <property type="entry name" value="HTH_Tnp_Mu_2"/>
    <property type="match status" value="1"/>
</dbReference>
<evidence type="ECO:0000313" key="4">
    <source>
        <dbReference type="Proteomes" id="UP001138961"/>
    </source>
</evidence>
<dbReference type="Pfam" id="PF02316">
    <property type="entry name" value="HTH_Tnp_Mu_1"/>
    <property type="match status" value="1"/>
</dbReference>
<dbReference type="InterPro" id="IPR004189">
    <property type="entry name" value="Phage_Mu_transposase"/>
</dbReference>
<dbReference type="Gene3D" id="3.30.420.10">
    <property type="entry name" value="Ribonuclease H-like superfamily/Ribonuclease H"/>
    <property type="match status" value="1"/>
</dbReference>
<dbReference type="InterPro" id="IPR012337">
    <property type="entry name" value="RNaseH-like_sf"/>
</dbReference>
<dbReference type="RefSeq" id="WP_226747483.1">
    <property type="nucleotide sequence ID" value="NZ_JAJATZ010000002.1"/>
</dbReference>
<feature type="domain" description="HTH Mu-type" evidence="2">
    <location>
        <begin position="8"/>
        <end position="79"/>
    </location>
</feature>
<dbReference type="SUPFAM" id="SSF53098">
    <property type="entry name" value="Ribonuclease H-like"/>
    <property type="match status" value="1"/>
</dbReference>
<evidence type="ECO:0000313" key="3">
    <source>
        <dbReference type="EMBL" id="MCB5198569.1"/>
    </source>
</evidence>
<proteinExistence type="predicted"/>
<dbReference type="InterPro" id="IPR015126">
    <property type="entry name" value="Mu_I-gamma"/>
</dbReference>
<organism evidence="3 4">
    <name type="scientific">Loktanella gaetbuli</name>
    <dbReference type="NCBI Taxonomy" id="2881335"/>
    <lineage>
        <taxon>Bacteria</taxon>
        <taxon>Pseudomonadati</taxon>
        <taxon>Pseudomonadota</taxon>
        <taxon>Alphaproteobacteria</taxon>
        <taxon>Rhodobacterales</taxon>
        <taxon>Roseobacteraceae</taxon>
        <taxon>Loktanella</taxon>
    </lineage>
</organism>
<dbReference type="InterPro" id="IPR003314">
    <property type="entry name" value="Mu-type_HTH"/>
</dbReference>
<dbReference type="Pfam" id="PF09299">
    <property type="entry name" value="Mu-transpos_C"/>
    <property type="match status" value="1"/>
</dbReference>
<feature type="domain" description="Integrase catalytic" evidence="1">
    <location>
        <begin position="249"/>
        <end position="471"/>
    </location>
</feature>
<protein>
    <submittedName>
        <fullName evidence="3">Mu transposase C-terminal domain-containing protein</fullName>
    </submittedName>
</protein>
<gene>
    <name evidence="3" type="ORF">LGQ03_04900</name>
</gene>
<dbReference type="Gene3D" id="1.10.10.60">
    <property type="entry name" value="Homeodomain-like"/>
    <property type="match status" value="2"/>
</dbReference>
<dbReference type="InterPro" id="IPR009057">
    <property type="entry name" value="Homeodomain-like_sf"/>
</dbReference>
<dbReference type="InterPro" id="IPR036388">
    <property type="entry name" value="WH-like_DNA-bd_sf"/>
</dbReference>
<dbReference type="Gene3D" id="6.10.250.2550">
    <property type="match status" value="1"/>
</dbReference>
<dbReference type="InterPro" id="IPR036397">
    <property type="entry name" value="RNaseH_sf"/>
</dbReference>
<reference evidence="3" key="1">
    <citation type="submission" date="2021-10" db="EMBL/GenBank/DDBJ databases">
        <title>Loktanella gaetbuli sp. nov., isolated from a tidal flat.</title>
        <authorList>
            <person name="Park S."/>
            <person name="Yoon J.-H."/>
        </authorList>
    </citation>
    <scope>NUCLEOTIDE SEQUENCE</scope>
    <source>
        <strain evidence="3">TSTF-M6</strain>
    </source>
</reference>
<dbReference type="InterPro" id="IPR009061">
    <property type="entry name" value="DNA-bd_dom_put_sf"/>
</dbReference>
<keyword evidence="4" id="KW-1185">Reference proteome</keyword>
<dbReference type="Gene3D" id="1.10.10.10">
    <property type="entry name" value="Winged helix-like DNA-binding domain superfamily/Winged helix DNA-binding domain"/>
    <property type="match status" value="1"/>
</dbReference>
<dbReference type="PROSITE" id="PS50994">
    <property type="entry name" value="INTEGRASE"/>
    <property type="match status" value="1"/>
</dbReference>
<dbReference type="Gene3D" id="2.30.30.130">
    <property type="entry name" value="Transposase, Mu, C-terminal"/>
    <property type="match status" value="1"/>
</dbReference>
<dbReference type="SUPFAM" id="SSF50610">
    <property type="entry name" value="mu transposase, C-terminal domain"/>
    <property type="match status" value="1"/>
</dbReference>
<dbReference type="Proteomes" id="UP001138961">
    <property type="component" value="Unassembled WGS sequence"/>
</dbReference>
<comment type="caution">
    <text evidence="3">The sequence shown here is derived from an EMBL/GenBank/DDBJ whole genome shotgun (WGS) entry which is preliminary data.</text>
</comment>
<dbReference type="InterPro" id="IPR015378">
    <property type="entry name" value="Transposase-like_Mu_C"/>
</dbReference>
<dbReference type="EMBL" id="JAJATZ010000002">
    <property type="protein sequence ID" value="MCB5198569.1"/>
    <property type="molecule type" value="Genomic_DNA"/>
</dbReference>
<name>A0ABS8BSL7_9RHOB</name>